<dbReference type="InterPro" id="IPR023606">
    <property type="entry name" value="CoA-Trfase_III_dom_1_sf"/>
</dbReference>
<sequence length="395" mass="42367">MFDNRSMLAGIRVVEMANVISGPFAGMLLADLGADVVKVEMTGTGDPFRIWAGESAAISPAFAAYNRGKRSIELDIKTPRGRENYLHLAANADVVIENFRPGALDRAGVGYEALKQRAPGLVYCSISGMGQSGPYRDLPTFDGIAQAMSGLWSQLVDMETPDPVGPPISDQLTGLYAAYGVLGALVSRGTTGLGRRIDVSMLGATIAFQPHGVAEYLLTGAIADKSSRARVSQSFAFVCADGLPLAIHLSSPPKFWLALLAAIDRKDLGDHPDYATKSMRERNYERLRQELAAVFGTRDRSHWLERLIASDVPCGPLNTVAEAMTDPQAKALRMARTFGKGERALPLVGYAIDDPHRPEDEADRPVPLLGEHTAQILEELGLSDAANSASLSSTS</sequence>
<dbReference type="InterPro" id="IPR044855">
    <property type="entry name" value="CoA-Trfase_III_dom3_sf"/>
</dbReference>
<dbReference type="InterPro" id="IPR003673">
    <property type="entry name" value="CoA-Trfase_fam_III"/>
</dbReference>
<evidence type="ECO:0000313" key="2">
    <source>
        <dbReference type="EMBL" id="AZN73316.1"/>
    </source>
</evidence>
<dbReference type="GO" id="GO:0008410">
    <property type="term" value="F:CoA-transferase activity"/>
    <property type="evidence" value="ECO:0007669"/>
    <property type="project" value="TreeGrafter"/>
</dbReference>
<protein>
    <submittedName>
        <fullName evidence="2">CoA transferase</fullName>
    </submittedName>
</protein>
<evidence type="ECO:0000313" key="3">
    <source>
        <dbReference type="Proteomes" id="UP000268192"/>
    </source>
</evidence>
<dbReference type="RefSeq" id="WP_126012115.1">
    <property type="nucleotide sequence ID" value="NZ_CP032509.1"/>
</dbReference>
<dbReference type="AlphaFoldDB" id="A0A3S9B8L1"/>
<organism evidence="2 3">
    <name type="scientific">Georhizobium profundi</name>
    <dbReference type="NCBI Taxonomy" id="2341112"/>
    <lineage>
        <taxon>Bacteria</taxon>
        <taxon>Pseudomonadati</taxon>
        <taxon>Pseudomonadota</taxon>
        <taxon>Alphaproteobacteria</taxon>
        <taxon>Hyphomicrobiales</taxon>
        <taxon>Rhizobiaceae</taxon>
        <taxon>Georhizobium</taxon>
    </lineage>
</organism>
<dbReference type="SUPFAM" id="SSF89796">
    <property type="entry name" value="CoA-transferase family III (CaiB/BaiF)"/>
    <property type="match status" value="1"/>
</dbReference>
<dbReference type="PANTHER" id="PTHR48207">
    <property type="entry name" value="SUCCINATE--HYDROXYMETHYLGLUTARATE COA-TRANSFERASE"/>
    <property type="match status" value="1"/>
</dbReference>
<dbReference type="Gene3D" id="3.40.50.10540">
    <property type="entry name" value="Crotonobetainyl-coa:carnitine coa-transferase, domain 1"/>
    <property type="match status" value="1"/>
</dbReference>
<dbReference type="Proteomes" id="UP000268192">
    <property type="component" value="Chromosome"/>
</dbReference>
<keyword evidence="3" id="KW-1185">Reference proteome</keyword>
<reference evidence="2 3" key="1">
    <citation type="submission" date="2018-09" db="EMBL/GenBank/DDBJ databases">
        <title>Marinorhizobium profundi gen. nov., sp. nov., isolated from a deep-sea sediment sample from the New Britain Trench and proposal of Marinorhizobiaceae fam. nov. in the order Rhizobiales of the class Alphaproteobacteria.</title>
        <authorList>
            <person name="Cao J."/>
        </authorList>
    </citation>
    <scope>NUCLEOTIDE SEQUENCE [LARGE SCALE GENOMIC DNA]</scope>
    <source>
        <strain evidence="2 3">WS11</strain>
    </source>
</reference>
<dbReference type="KEGG" id="abaw:D5400_20310"/>
<dbReference type="OrthoDB" id="7208981at2"/>
<gene>
    <name evidence="2" type="ORF">D5400_20310</name>
</gene>
<proteinExistence type="predicted"/>
<dbReference type="EMBL" id="CP032509">
    <property type="protein sequence ID" value="AZN73316.1"/>
    <property type="molecule type" value="Genomic_DNA"/>
</dbReference>
<dbReference type="PANTHER" id="PTHR48207:SF3">
    <property type="entry name" value="SUCCINATE--HYDROXYMETHYLGLUTARATE COA-TRANSFERASE"/>
    <property type="match status" value="1"/>
</dbReference>
<dbReference type="Gene3D" id="3.30.1540.10">
    <property type="entry name" value="formyl-coa transferase, domain 3"/>
    <property type="match status" value="1"/>
</dbReference>
<name>A0A3S9B8L1_9HYPH</name>
<keyword evidence="1 2" id="KW-0808">Transferase</keyword>
<evidence type="ECO:0000256" key="1">
    <source>
        <dbReference type="ARBA" id="ARBA00022679"/>
    </source>
</evidence>
<dbReference type="InterPro" id="IPR050483">
    <property type="entry name" value="CoA-transferase_III_domain"/>
</dbReference>
<dbReference type="Pfam" id="PF02515">
    <property type="entry name" value="CoA_transf_3"/>
    <property type="match status" value="1"/>
</dbReference>
<accession>A0A3S9B8L1</accession>